<organism evidence="2">
    <name type="scientific">uncultured Caudovirales phage</name>
    <dbReference type="NCBI Taxonomy" id="2100421"/>
    <lineage>
        <taxon>Viruses</taxon>
        <taxon>Duplodnaviria</taxon>
        <taxon>Heunggongvirae</taxon>
        <taxon>Uroviricota</taxon>
        <taxon>Caudoviricetes</taxon>
        <taxon>Peduoviridae</taxon>
        <taxon>Maltschvirus</taxon>
        <taxon>Maltschvirus maltsch</taxon>
    </lineage>
</organism>
<dbReference type="EMBL" id="LR796307">
    <property type="protein sequence ID" value="CAB4135997.1"/>
    <property type="molecule type" value="Genomic_DNA"/>
</dbReference>
<dbReference type="InterPro" id="IPR057447">
    <property type="entry name" value="Bbp19-like_phage"/>
</dbReference>
<feature type="domain" description="Bbp19-like phage" evidence="1">
    <location>
        <begin position="23"/>
        <end position="77"/>
    </location>
</feature>
<evidence type="ECO:0000259" key="1">
    <source>
        <dbReference type="Pfam" id="PF25181"/>
    </source>
</evidence>
<dbReference type="Pfam" id="PF25181">
    <property type="entry name" value="Phage_Bbp19"/>
    <property type="match status" value="1"/>
</dbReference>
<proteinExistence type="predicted"/>
<evidence type="ECO:0000313" key="2">
    <source>
        <dbReference type="EMBL" id="CAB4135997.1"/>
    </source>
</evidence>
<protein>
    <recommendedName>
        <fullName evidence="1">Bbp19-like phage domain-containing protein</fullName>
    </recommendedName>
</protein>
<reference evidence="2" key="1">
    <citation type="submission" date="2020-04" db="EMBL/GenBank/DDBJ databases">
        <authorList>
            <person name="Chiriac C."/>
            <person name="Salcher M."/>
            <person name="Ghai R."/>
            <person name="Kavagutti S V."/>
        </authorList>
    </citation>
    <scope>NUCLEOTIDE SEQUENCE</scope>
</reference>
<accession>A0A6J5LSG2</accession>
<gene>
    <name evidence="2" type="ORF">UFOVP300_27</name>
</gene>
<sequence>MAPEDKASALKRERERQRLTNAYHRVFNTKDGALVIADIKTQFATDSQVFLPGYDFNPVVAALRDGQRGVLIHIETMLRRPVIGDGDIETPKRKVIKK</sequence>
<name>A0A6J5LSG2_9CAUD</name>